<evidence type="ECO:0000259" key="2">
    <source>
        <dbReference type="Pfam" id="PF00905"/>
    </source>
</evidence>
<feature type="domain" description="Penicillin-binding protein transpeptidase" evidence="2">
    <location>
        <begin position="322"/>
        <end position="582"/>
    </location>
</feature>
<dbReference type="InterPro" id="IPR001460">
    <property type="entry name" value="PCN-bd_Tpept"/>
</dbReference>
<dbReference type="GO" id="GO:0071972">
    <property type="term" value="F:peptidoglycan L,D-transpeptidase activity"/>
    <property type="evidence" value="ECO:0007669"/>
    <property type="project" value="TreeGrafter"/>
</dbReference>
<gene>
    <name evidence="4" type="ORF">IQ251_07795</name>
</gene>
<dbReference type="GO" id="GO:0071555">
    <property type="term" value="P:cell wall organization"/>
    <property type="evidence" value="ECO:0007669"/>
    <property type="project" value="TreeGrafter"/>
</dbReference>
<dbReference type="GO" id="GO:0046677">
    <property type="term" value="P:response to antibiotic"/>
    <property type="evidence" value="ECO:0007669"/>
    <property type="project" value="InterPro"/>
</dbReference>
<feature type="domain" description="NTF2-like N-terminal transpeptidase" evidence="3">
    <location>
        <begin position="29"/>
        <end position="135"/>
    </location>
</feature>
<dbReference type="SUPFAM" id="SSF56601">
    <property type="entry name" value="beta-lactamase/transpeptidase-like"/>
    <property type="match status" value="1"/>
</dbReference>
<name>A0A929B9L2_9PSEU</name>
<dbReference type="SUPFAM" id="SSF56519">
    <property type="entry name" value="Penicillin binding protein dimerisation domain"/>
    <property type="match status" value="1"/>
</dbReference>
<dbReference type="Proteomes" id="UP000598360">
    <property type="component" value="Unassembled WGS sequence"/>
</dbReference>
<comment type="caution">
    <text evidence="4">The sequence shown here is derived from an EMBL/GenBank/DDBJ whole genome shotgun (WGS) entry which is preliminary data.</text>
</comment>
<dbReference type="InterPro" id="IPR012338">
    <property type="entry name" value="Beta-lactam/transpept-like"/>
</dbReference>
<feature type="chain" id="PRO_5038013431" evidence="1">
    <location>
        <begin position="21"/>
        <end position="595"/>
    </location>
</feature>
<sequence>MRLVRIFGGAAALLLLPVAACSSGPSEDEVAGAFLNAVAAGDAAEAARLTDDPAAARSALEAVHRGLDPESAAAQIQEVTEDEQGAPVARFDWTWNFGPGKEWRYPSGLRLVEGEQGPEVHWSPSVVHPDLRRGQVPVFAEQPPQPPPVLDRDGNELMQPAELVTVSLQPAEAGDLDAVAGQLGDALSGVDPAINRESILEGARQAPPGQPYTAVTLRPDDYAQVQEDIQDLPGVRLGGNTRLIAPERGFGDQVLSGVASRVDEQVQRNAGWRVYVAGRDGAEVEQLHQVAQRPVPPTQVTLSEQAQQAAEDALDPVETPAMLVAVRPSTGGLVAVAQNDPADAQGPVALTGQYPPGSTFKIATAAAALQSGRVDAGTPVECPPRKEFDGRVLPNADEFDLGTVPLHTAFAESCNTSFAQLAVDMPAGDLTRAAGQLGIGADFEMPGATTITGQAPEADTTVQRAENGIGQGEVLASPFGMALATAAVAEGRMPVPSLIRGEHTGTQPPPEPLPGPVLDQLRSMMREVVTSGTGSVLSGSGEVVGKTGTAQFGDGTRAHGWFAGYREDVAFAVLTTDSEESAPALQAAQRFLEGT</sequence>
<dbReference type="InterPro" id="IPR050515">
    <property type="entry name" value="Beta-lactam/transpept"/>
</dbReference>
<keyword evidence="5" id="KW-1185">Reference proteome</keyword>
<evidence type="ECO:0000259" key="3">
    <source>
        <dbReference type="Pfam" id="PF05223"/>
    </source>
</evidence>
<dbReference type="AlphaFoldDB" id="A0A929B9L2"/>
<dbReference type="GO" id="GO:0008658">
    <property type="term" value="F:penicillin binding"/>
    <property type="evidence" value="ECO:0007669"/>
    <property type="project" value="InterPro"/>
</dbReference>
<feature type="signal peptide" evidence="1">
    <location>
        <begin position="1"/>
        <end position="20"/>
    </location>
</feature>
<keyword evidence="1" id="KW-0732">Signal</keyword>
<proteinExistence type="predicted"/>
<dbReference type="PANTHER" id="PTHR30627:SF24">
    <property type="entry name" value="PENICILLIN-BINDING PROTEIN 4B"/>
    <property type="match status" value="1"/>
</dbReference>
<dbReference type="RefSeq" id="WP_193927794.1">
    <property type="nucleotide sequence ID" value="NZ_JADEYC010000012.1"/>
</dbReference>
<dbReference type="GO" id="GO:0005886">
    <property type="term" value="C:plasma membrane"/>
    <property type="evidence" value="ECO:0007669"/>
    <property type="project" value="TreeGrafter"/>
</dbReference>
<protein>
    <submittedName>
        <fullName evidence="4">Penicillin-binding protein</fullName>
    </submittedName>
</protein>
<evidence type="ECO:0000313" key="5">
    <source>
        <dbReference type="Proteomes" id="UP000598360"/>
    </source>
</evidence>
<evidence type="ECO:0000313" key="4">
    <source>
        <dbReference type="EMBL" id="MBE9374350.1"/>
    </source>
</evidence>
<dbReference type="Gene3D" id="3.40.710.10">
    <property type="entry name" value="DD-peptidase/beta-lactamase superfamily"/>
    <property type="match status" value="1"/>
</dbReference>
<dbReference type="InterPro" id="IPR007887">
    <property type="entry name" value="MecA_N"/>
</dbReference>
<evidence type="ECO:0000256" key="1">
    <source>
        <dbReference type="SAM" id="SignalP"/>
    </source>
</evidence>
<dbReference type="PANTHER" id="PTHR30627">
    <property type="entry name" value="PEPTIDOGLYCAN D,D-TRANSPEPTIDASE"/>
    <property type="match status" value="1"/>
</dbReference>
<reference evidence="4" key="1">
    <citation type="submission" date="2020-10" db="EMBL/GenBank/DDBJ databases">
        <title>Diversity and distribution of actinomycetes associated with coral in the coast of Hainan.</title>
        <authorList>
            <person name="Li F."/>
        </authorList>
    </citation>
    <scope>NUCLEOTIDE SEQUENCE</scope>
    <source>
        <strain evidence="4">HNM0983</strain>
    </source>
</reference>
<dbReference type="Pfam" id="PF00905">
    <property type="entry name" value="Transpeptidase"/>
    <property type="match status" value="1"/>
</dbReference>
<dbReference type="EMBL" id="JADEYC010000012">
    <property type="protein sequence ID" value="MBE9374350.1"/>
    <property type="molecule type" value="Genomic_DNA"/>
</dbReference>
<dbReference type="InterPro" id="IPR036138">
    <property type="entry name" value="PBP_dimer_sf"/>
</dbReference>
<dbReference type="Pfam" id="PF05223">
    <property type="entry name" value="MecA_N"/>
    <property type="match status" value="1"/>
</dbReference>
<accession>A0A929B9L2</accession>
<organism evidence="4 5">
    <name type="scientific">Saccharopolyspora montiporae</name>
    <dbReference type="NCBI Taxonomy" id="2781240"/>
    <lineage>
        <taxon>Bacteria</taxon>
        <taxon>Bacillati</taxon>
        <taxon>Actinomycetota</taxon>
        <taxon>Actinomycetes</taxon>
        <taxon>Pseudonocardiales</taxon>
        <taxon>Pseudonocardiaceae</taxon>
        <taxon>Saccharopolyspora</taxon>
    </lineage>
</organism>